<dbReference type="InterPro" id="IPR000477">
    <property type="entry name" value="RT_dom"/>
</dbReference>
<feature type="region of interest" description="Disordered" evidence="1">
    <location>
        <begin position="821"/>
        <end position="889"/>
    </location>
</feature>
<dbReference type="Pfam" id="PF17919">
    <property type="entry name" value="RT_RNaseH_2"/>
    <property type="match status" value="1"/>
</dbReference>
<feature type="compositionally biased region" description="Basic and acidic residues" evidence="1">
    <location>
        <begin position="845"/>
        <end position="872"/>
    </location>
</feature>
<evidence type="ECO:0000313" key="4">
    <source>
        <dbReference type="Proteomes" id="UP000236291"/>
    </source>
</evidence>
<evidence type="ECO:0000313" key="3">
    <source>
        <dbReference type="EMBL" id="PNY16180.1"/>
    </source>
</evidence>
<proteinExistence type="predicted"/>
<dbReference type="Gene3D" id="3.10.10.10">
    <property type="entry name" value="HIV Type 1 Reverse Transcriptase, subunit A, domain 1"/>
    <property type="match status" value="1"/>
</dbReference>
<protein>
    <submittedName>
        <fullName evidence="3">Gag-pol polyprotein</fullName>
    </submittedName>
</protein>
<dbReference type="InterPro" id="IPR053134">
    <property type="entry name" value="RNA-dir_DNA_polymerase"/>
</dbReference>
<dbReference type="Gene3D" id="3.30.70.270">
    <property type="match status" value="2"/>
</dbReference>
<feature type="compositionally biased region" description="Basic and acidic residues" evidence="1">
    <location>
        <begin position="124"/>
        <end position="135"/>
    </location>
</feature>
<feature type="compositionally biased region" description="Basic and acidic residues" evidence="1">
    <location>
        <begin position="147"/>
        <end position="173"/>
    </location>
</feature>
<feature type="compositionally biased region" description="Basic and acidic residues" evidence="1">
    <location>
        <begin position="187"/>
        <end position="196"/>
    </location>
</feature>
<dbReference type="InterPro" id="IPR021109">
    <property type="entry name" value="Peptidase_aspartic_dom_sf"/>
</dbReference>
<dbReference type="InterPro" id="IPR041577">
    <property type="entry name" value="RT_RNaseH_2"/>
</dbReference>
<dbReference type="Pfam" id="PF00078">
    <property type="entry name" value="RVT_1"/>
    <property type="match status" value="1"/>
</dbReference>
<feature type="compositionally biased region" description="Basic and acidic residues" evidence="1">
    <location>
        <begin position="70"/>
        <end position="79"/>
    </location>
</feature>
<dbReference type="EMBL" id="ASHM01008308">
    <property type="protein sequence ID" value="PNY16180.1"/>
    <property type="molecule type" value="Genomic_DNA"/>
</dbReference>
<organism evidence="3 4">
    <name type="scientific">Trifolium pratense</name>
    <name type="common">Red clover</name>
    <dbReference type="NCBI Taxonomy" id="57577"/>
    <lineage>
        <taxon>Eukaryota</taxon>
        <taxon>Viridiplantae</taxon>
        <taxon>Streptophyta</taxon>
        <taxon>Embryophyta</taxon>
        <taxon>Tracheophyta</taxon>
        <taxon>Spermatophyta</taxon>
        <taxon>Magnoliopsida</taxon>
        <taxon>eudicotyledons</taxon>
        <taxon>Gunneridae</taxon>
        <taxon>Pentapetalae</taxon>
        <taxon>rosids</taxon>
        <taxon>fabids</taxon>
        <taxon>Fabales</taxon>
        <taxon>Fabaceae</taxon>
        <taxon>Papilionoideae</taxon>
        <taxon>50 kb inversion clade</taxon>
        <taxon>NPAAA clade</taxon>
        <taxon>Hologalegina</taxon>
        <taxon>IRL clade</taxon>
        <taxon>Trifolieae</taxon>
        <taxon>Trifolium</taxon>
    </lineage>
</organism>
<dbReference type="SUPFAM" id="SSF56672">
    <property type="entry name" value="DNA/RNA polymerases"/>
    <property type="match status" value="1"/>
</dbReference>
<dbReference type="CDD" id="cd00303">
    <property type="entry name" value="retropepsin_like"/>
    <property type="match status" value="1"/>
</dbReference>
<feature type="region of interest" description="Disordered" evidence="1">
    <location>
        <begin position="124"/>
        <end position="248"/>
    </location>
</feature>
<dbReference type="InterPro" id="IPR005162">
    <property type="entry name" value="Retrotrans_gag_dom"/>
</dbReference>
<dbReference type="InterPro" id="IPR043128">
    <property type="entry name" value="Rev_trsase/Diguanyl_cyclase"/>
</dbReference>
<dbReference type="PANTHER" id="PTHR24559:SF444">
    <property type="entry name" value="REVERSE TRANSCRIPTASE DOMAIN-CONTAINING PROTEIN"/>
    <property type="match status" value="1"/>
</dbReference>
<dbReference type="PANTHER" id="PTHR24559">
    <property type="entry name" value="TRANSPOSON TY3-I GAG-POL POLYPROTEIN"/>
    <property type="match status" value="1"/>
</dbReference>
<dbReference type="Pfam" id="PF03732">
    <property type="entry name" value="Retrotrans_gag"/>
    <property type="match status" value="1"/>
</dbReference>
<feature type="region of interest" description="Disordered" evidence="1">
    <location>
        <begin position="1"/>
        <end position="25"/>
    </location>
</feature>
<reference evidence="3 4" key="2">
    <citation type="journal article" date="2017" name="Front. Plant Sci.">
        <title>Gene Classification and Mining of Molecular Markers Useful in Red Clover (Trifolium pratense) Breeding.</title>
        <authorList>
            <person name="Istvanek J."/>
            <person name="Dluhosova J."/>
            <person name="Dluhos P."/>
            <person name="Patkova L."/>
            <person name="Nedelnik J."/>
            <person name="Repkova J."/>
        </authorList>
    </citation>
    <scope>NUCLEOTIDE SEQUENCE [LARGE SCALE GENOMIC DNA]</scope>
    <source>
        <strain evidence="4">cv. Tatra</strain>
        <tissue evidence="3">Young leaves</tissue>
    </source>
</reference>
<dbReference type="ExpressionAtlas" id="A0A2K3PLP0">
    <property type="expression patterns" value="baseline"/>
</dbReference>
<dbReference type="PROSITE" id="PS50878">
    <property type="entry name" value="RT_POL"/>
    <property type="match status" value="1"/>
</dbReference>
<dbReference type="Proteomes" id="UP000236291">
    <property type="component" value="Unassembled WGS sequence"/>
</dbReference>
<accession>A0A2K3PLP0</accession>
<feature type="region of interest" description="Disordered" evidence="1">
    <location>
        <begin position="553"/>
        <end position="574"/>
    </location>
</feature>
<dbReference type="InterPro" id="IPR043502">
    <property type="entry name" value="DNA/RNA_pol_sf"/>
</dbReference>
<feature type="compositionally biased region" description="Polar residues" evidence="1">
    <location>
        <begin position="436"/>
        <end position="445"/>
    </location>
</feature>
<feature type="non-terminal residue" evidence="3">
    <location>
        <position position="1279"/>
    </location>
</feature>
<feature type="compositionally biased region" description="Polar residues" evidence="1">
    <location>
        <begin position="831"/>
        <end position="844"/>
    </location>
</feature>
<dbReference type="CDD" id="cd01647">
    <property type="entry name" value="RT_LTR"/>
    <property type="match status" value="1"/>
</dbReference>
<evidence type="ECO:0000256" key="1">
    <source>
        <dbReference type="SAM" id="MobiDB-lite"/>
    </source>
</evidence>
<evidence type="ECO:0000259" key="2">
    <source>
        <dbReference type="PROSITE" id="PS50878"/>
    </source>
</evidence>
<feature type="region of interest" description="Disordered" evidence="1">
    <location>
        <begin position="37"/>
        <end position="84"/>
    </location>
</feature>
<dbReference type="AlphaFoldDB" id="A0A2K3PLP0"/>
<comment type="caution">
    <text evidence="3">The sequence shown here is derived from an EMBL/GenBank/DDBJ whole genome shotgun (WGS) entry which is preliminary data.</text>
</comment>
<feature type="region of interest" description="Disordered" evidence="1">
    <location>
        <begin position="429"/>
        <end position="478"/>
    </location>
</feature>
<dbReference type="Gene3D" id="2.40.70.10">
    <property type="entry name" value="Acid Proteases"/>
    <property type="match status" value="1"/>
</dbReference>
<gene>
    <name evidence="3" type="ORF">L195_g012892</name>
</gene>
<feature type="domain" description="Reverse transcriptase" evidence="2">
    <location>
        <begin position="973"/>
        <end position="1152"/>
    </location>
</feature>
<reference evidence="3 4" key="1">
    <citation type="journal article" date="2014" name="Am. J. Bot.">
        <title>Genome assembly and annotation for red clover (Trifolium pratense; Fabaceae).</title>
        <authorList>
            <person name="Istvanek J."/>
            <person name="Jaros M."/>
            <person name="Krenek A."/>
            <person name="Repkova J."/>
        </authorList>
    </citation>
    <scope>NUCLEOTIDE SEQUENCE [LARGE SCALE GENOMIC DNA]</scope>
    <source>
        <strain evidence="4">cv. Tatra</strain>
        <tissue evidence="3">Young leaves</tissue>
    </source>
</reference>
<sequence length="1279" mass="143769">MASSSHFNNDVEDTNAALQASPRNTVLDPVLITDLQALPESDPRDGQDLSWTSEDGDLVVLTEKQAGKRPPSEQRKSAETDLSTASVTNAELAALIAALKQTTEALQGQNCRMDEQNRRLDRLERHQRSSRDHSPPRRLPTSQSPPRQEDVRQRRPALERIEQPTKKRDHASPPREGLASPNGKKGKTTDRAEPHRQSPQGLTLMARQGQSTSHSHHTDHYSRSPTPALREDSPPLHSQESDIEDPRCPLAPKILRAPIPKGFERPPALPAYDGLTDPDDHVASINATLDFLRVSRAIRCRLFPTTLRKGAMTWYHSLAPQSVSSWRDFTNQFCRHFTASRKQPKTEAVLDAIIQGKNESLRNYIERFNKEAVQVETTDDMKKYLLQRGLRPNSDFARAVGIEKPRTFSDLLLKSQAYIQYEEQQAADAARYGRAGNNQPAPHSNSEQPSRGGGRRRGERSREPRGPPSTFSNYTPLNRSREEIFKECNSAEFSKAGIKFPRQQPSKPGQDKNRYCKYHKGYGHLTEDCIQLKDAIEILIRNGQIKQYVKRSNTPRTEAAETSTIEEAPPEKSGHKQVALAVSRPEDFFVPDYLDDTYIAPSLNKWDALAHAMVISGGGFDKQTVGSIKRKFEELIDASSSMSATLDKSKGQSKPLAFYMEELPGGAPNSQIPLLIRVDMANMDVRRVLVDQGSSCDIMYAQLFKTLQLDETYLTPYFGSDLTGFNGASTKPWGYVDLLVTFGSEETAKTIKVKFLVVDCPSLYQCILGRTAIADLMAVPSTAHLKMKYYTHKGQVATLHGDIEAARRVFNASSKGYDIIGEAPDTKKSKPTTSLPAPNISSIDLDSRSSKKENKEEKKLRKEKKEDEEASKKHYRPIPDGEFELVPFGEDPSRGVKIGTGLPDLERKQLEACLKENADLFAWHASEMPGLDPNVACHQLTIDPTALPVVQRRRRQSPEKSEAAEKAVKDLLEANFISEARYTTWLSNVVLVKKSNGKWRMCCDYTDLNRACPKDSYPLPCIDRLVDNSSGFKLLYFMDAYSGYNQIPMAVADREKTAFMTESGSYYYNVMPFGLKNAGATYQRMMNKVFQGQIGDMLEVYMDDMIVKSPEETDHVVHLRKVFERARKYNMRFNPEKCTFGVRAGKFLGFYLTERGIEANPDKCRAFAEHPTPNDKKSIQTLNGMLTSLSRFVAKSAQHALPLFKLLKKEVVFEWTDECEQALQHLKKALSEPPVLSRPNNEEVLYLYLSVASEAVSAALIRETNEGQKPVYFTSKALQ</sequence>
<name>A0A2K3PLP0_TRIPR</name>